<dbReference type="InterPro" id="IPR051306">
    <property type="entry name" value="Homeobox_regulator"/>
</dbReference>
<evidence type="ECO:0000256" key="6">
    <source>
        <dbReference type="RuleBase" id="RU000682"/>
    </source>
</evidence>
<feature type="region of interest" description="Disordered" evidence="7">
    <location>
        <begin position="196"/>
        <end position="269"/>
    </location>
</feature>
<dbReference type="Gene3D" id="1.10.10.60">
    <property type="entry name" value="Homeodomain-like"/>
    <property type="match status" value="1"/>
</dbReference>
<accession>A0AAD5UT28</accession>
<evidence type="ECO:0000256" key="4">
    <source>
        <dbReference type="ARBA" id="ARBA00023242"/>
    </source>
</evidence>
<feature type="region of interest" description="Disordered" evidence="7">
    <location>
        <begin position="285"/>
        <end position="311"/>
    </location>
</feature>
<dbReference type="Proteomes" id="UP001212997">
    <property type="component" value="Unassembled WGS sequence"/>
</dbReference>
<name>A0AAD5UT28_9APHY</name>
<evidence type="ECO:0000313" key="9">
    <source>
        <dbReference type="EMBL" id="KAJ3475906.1"/>
    </source>
</evidence>
<feature type="region of interest" description="Disordered" evidence="7">
    <location>
        <begin position="395"/>
        <end position="474"/>
    </location>
</feature>
<evidence type="ECO:0000256" key="5">
    <source>
        <dbReference type="PROSITE-ProRule" id="PRU00108"/>
    </source>
</evidence>
<sequence>MLSNHIYTDSIQEVIATSERILHITGPKNISSQVVPEEYLNLNLPDFQPISGSLMQAGVDSVSAEHISSVYSHSVLELRAVYRRCYANALPSCASHPNMSSLILELRETCIQLFLQTVTSWKEQILYSTRSRLSDMARKLLEQPTWNSSGKRTFDTVSLPLLEDAFTNNPYPTRSEKELLARKTRLQYKQVHTWFQNRRSRSKRGCETTPTPTSHRSPVRSASVRAARPAPPAPIQVPVKQDSTETIKKSSPDEKPISLEQIPRPPYAFPTPYPFPSDADLEVPSGQRRFQIPWPRRTSQESKERDRRGPVDADIAQLTALFSTMSLGPISNSSTKPASTQCRYNAIWRRECSSITTRSGELVPPRAPLLSLIYSVQAIRKPSAIAQAPAKTHFLPPIINKPTNRSISISSHPSTVSAQSGRGSSKPPTSRDHSTSIRVVPSPSKRNPVVQGRRNDSLTSGESRSASPANCSRAFRMPINRRFSAITKSSQLRTLQSVRG</sequence>
<feature type="compositionally biased region" description="Basic and acidic residues" evidence="7">
    <location>
        <begin position="298"/>
        <end position="311"/>
    </location>
</feature>
<evidence type="ECO:0000256" key="7">
    <source>
        <dbReference type="SAM" id="MobiDB-lite"/>
    </source>
</evidence>
<comment type="subcellular location">
    <subcellularLocation>
        <location evidence="1 5 6">Nucleus</location>
    </subcellularLocation>
</comment>
<dbReference type="SMART" id="SM00389">
    <property type="entry name" value="HOX"/>
    <property type="match status" value="1"/>
</dbReference>
<comment type="caution">
    <text evidence="9">The sequence shown here is derived from an EMBL/GenBank/DDBJ whole genome shotgun (WGS) entry which is preliminary data.</text>
</comment>
<reference evidence="9" key="1">
    <citation type="submission" date="2022-07" db="EMBL/GenBank/DDBJ databases">
        <title>Genome Sequence of Physisporinus lineatus.</title>
        <authorList>
            <person name="Buettner E."/>
        </authorList>
    </citation>
    <scope>NUCLEOTIDE SEQUENCE</scope>
    <source>
        <strain evidence="9">VT162</strain>
    </source>
</reference>
<dbReference type="GO" id="GO:0000981">
    <property type="term" value="F:DNA-binding transcription factor activity, RNA polymerase II-specific"/>
    <property type="evidence" value="ECO:0007669"/>
    <property type="project" value="TreeGrafter"/>
</dbReference>
<keyword evidence="10" id="KW-1185">Reference proteome</keyword>
<evidence type="ECO:0000256" key="3">
    <source>
        <dbReference type="ARBA" id="ARBA00023155"/>
    </source>
</evidence>
<feature type="DNA-binding region" description="Homeobox" evidence="5">
    <location>
        <begin position="147"/>
        <end position="206"/>
    </location>
</feature>
<keyword evidence="3 5" id="KW-0371">Homeobox</keyword>
<dbReference type="CDD" id="cd00086">
    <property type="entry name" value="homeodomain"/>
    <property type="match status" value="1"/>
</dbReference>
<dbReference type="PANTHER" id="PTHR46123:SF4">
    <property type="entry name" value="MIX-TYPE HOMEOBOX GENE 1-RELATED"/>
    <property type="match status" value="1"/>
</dbReference>
<dbReference type="EMBL" id="JANAWD010000781">
    <property type="protein sequence ID" value="KAJ3475906.1"/>
    <property type="molecule type" value="Genomic_DNA"/>
</dbReference>
<proteinExistence type="predicted"/>
<dbReference type="PANTHER" id="PTHR46123">
    <property type="entry name" value="MIX-TYPE HOMEOBOX GENE 1-RELATED"/>
    <property type="match status" value="1"/>
</dbReference>
<evidence type="ECO:0000313" key="10">
    <source>
        <dbReference type="Proteomes" id="UP001212997"/>
    </source>
</evidence>
<dbReference type="GO" id="GO:0000977">
    <property type="term" value="F:RNA polymerase II transcription regulatory region sequence-specific DNA binding"/>
    <property type="evidence" value="ECO:0007669"/>
    <property type="project" value="TreeGrafter"/>
</dbReference>
<dbReference type="InterPro" id="IPR009057">
    <property type="entry name" value="Homeodomain-like_sf"/>
</dbReference>
<dbReference type="GO" id="GO:0005634">
    <property type="term" value="C:nucleus"/>
    <property type="evidence" value="ECO:0007669"/>
    <property type="project" value="UniProtKB-SubCell"/>
</dbReference>
<gene>
    <name evidence="9" type="ORF">NLI96_g11521</name>
</gene>
<evidence type="ECO:0000256" key="1">
    <source>
        <dbReference type="ARBA" id="ARBA00004123"/>
    </source>
</evidence>
<feature type="compositionally biased region" description="Polar residues" evidence="7">
    <location>
        <begin position="457"/>
        <end position="470"/>
    </location>
</feature>
<feature type="compositionally biased region" description="Polar residues" evidence="7">
    <location>
        <begin position="412"/>
        <end position="428"/>
    </location>
</feature>
<organism evidence="9 10">
    <name type="scientific">Meripilus lineatus</name>
    <dbReference type="NCBI Taxonomy" id="2056292"/>
    <lineage>
        <taxon>Eukaryota</taxon>
        <taxon>Fungi</taxon>
        <taxon>Dikarya</taxon>
        <taxon>Basidiomycota</taxon>
        <taxon>Agaricomycotina</taxon>
        <taxon>Agaricomycetes</taxon>
        <taxon>Polyporales</taxon>
        <taxon>Meripilaceae</taxon>
        <taxon>Meripilus</taxon>
    </lineage>
</organism>
<keyword evidence="2 5" id="KW-0238">DNA-binding</keyword>
<dbReference type="PROSITE" id="PS50071">
    <property type="entry name" value="HOMEOBOX_2"/>
    <property type="match status" value="1"/>
</dbReference>
<feature type="domain" description="Homeobox" evidence="8">
    <location>
        <begin position="145"/>
        <end position="205"/>
    </location>
</feature>
<feature type="compositionally biased region" description="Basic and acidic residues" evidence="7">
    <location>
        <begin position="242"/>
        <end position="257"/>
    </location>
</feature>
<dbReference type="SUPFAM" id="SSF46689">
    <property type="entry name" value="Homeodomain-like"/>
    <property type="match status" value="1"/>
</dbReference>
<protein>
    <recommendedName>
        <fullName evidence="8">Homeobox domain-containing protein</fullName>
    </recommendedName>
</protein>
<evidence type="ECO:0000256" key="2">
    <source>
        <dbReference type="ARBA" id="ARBA00023125"/>
    </source>
</evidence>
<dbReference type="InterPro" id="IPR001356">
    <property type="entry name" value="HD"/>
</dbReference>
<keyword evidence="4 5" id="KW-0539">Nucleus</keyword>
<feature type="compositionally biased region" description="Low complexity" evidence="7">
    <location>
        <begin position="219"/>
        <end position="228"/>
    </location>
</feature>
<dbReference type="AlphaFoldDB" id="A0AAD5UT28"/>
<dbReference type="Pfam" id="PF00046">
    <property type="entry name" value="Homeodomain"/>
    <property type="match status" value="1"/>
</dbReference>
<evidence type="ECO:0000259" key="8">
    <source>
        <dbReference type="PROSITE" id="PS50071"/>
    </source>
</evidence>